<evidence type="ECO:0000313" key="2">
    <source>
        <dbReference type="Proteomes" id="UP000000305"/>
    </source>
</evidence>
<dbReference type="KEGG" id="dpx:DAPPUDRAFT_330889"/>
<dbReference type="PANTHER" id="PTHR47501">
    <property type="entry name" value="TRANSPOSASE-RELATED"/>
    <property type="match status" value="1"/>
</dbReference>
<dbReference type="PANTHER" id="PTHR47501:SF8">
    <property type="match status" value="1"/>
</dbReference>
<accession>E9HKY0</accession>
<dbReference type="Proteomes" id="UP000000305">
    <property type="component" value="Unassembled WGS sequence"/>
</dbReference>
<dbReference type="OrthoDB" id="6382074at2759"/>
<protein>
    <submittedName>
        <fullName evidence="1">Uncharacterized protein</fullName>
    </submittedName>
</protein>
<evidence type="ECO:0000313" key="1">
    <source>
        <dbReference type="EMBL" id="EFX67612.1"/>
    </source>
</evidence>
<proteinExistence type="predicted"/>
<name>E9HKY0_DAPPU</name>
<dbReference type="InParanoid" id="E9HKY0"/>
<dbReference type="HOGENOM" id="CLU_1519385_0_0_1"/>
<keyword evidence="2" id="KW-1185">Reference proteome</keyword>
<gene>
    <name evidence="1" type="ORF">DAPPUDRAFT_330889</name>
</gene>
<reference evidence="1 2" key="1">
    <citation type="journal article" date="2011" name="Science">
        <title>The ecoresponsive genome of Daphnia pulex.</title>
        <authorList>
            <person name="Colbourne J.K."/>
            <person name="Pfrender M.E."/>
            <person name="Gilbert D."/>
            <person name="Thomas W.K."/>
            <person name="Tucker A."/>
            <person name="Oakley T.H."/>
            <person name="Tokishita S."/>
            <person name="Aerts A."/>
            <person name="Arnold G.J."/>
            <person name="Basu M.K."/>
            <person name="Bauer D.J."/>
            <person name="Caceres C.E."/>
            <person name="Carmel L."/>
            <person name="Casola C."/>
            <person name="Choi J.H."/>
            <person name="Detter J.C."/>
            <person name="Dong Q."/>
            <person name="Dusheyko S."/>
            <person name="Eads B.D."/>
            <person name="Frohlich T."/>
            <person name="Geiler-Samerotte K.A."/>
            <person name="Gerlach D."/>
            <person name="Hatcher P."/>
            <person name="Jogdeo S."/>
            <person name="Krijgsveld J."/>
            <person name="Kriventseva E.V."/>
            <person name="Kultz D."/>
            <person name="Laforsch C."/>
            <person name="Lindquist E."/>
            <person name="Lopez J."/>
            <person name="Manak J.R."/>
            <person name="Muller J."/>
            <person name="Pangilinan J."/>
            <person name="Patwardhan R.P."/>
            <person name="Pitluck S."/>
            <person name="Pritham E.J."/>
            <person name="Rechtsteiner A."/>
            <person name="Rho M."/>
            <person name="Rogozin I.B."/>
            <person name="Sakarya O."/>
            <person name="Salamov A."/>
            <person name="Schaack S."/>
            <person name="Shapiro H."/>
            <person name="Shiga Y."/>
            <person name="Skalitzky C."/>
            <person name="Smith Z."/>
            <person name="Souvorov A."/>
            <person name="Sung W."/>
            <person name="Tang Z."/>
            <person name="Tsuchiya D."/>
            <person name="Tu H."/>
            <person name="Vos H."/>
            <person name="Wang M."/>
            <person name="Wolf Y.I."/>
            <person name="Yamagata H."/>
            <person name="Yamada T."/>
            <person name="Ye Y."/>
            <person name="Shaw J.R."/>
            <person name="Andrews J."/>
            <person name="Crease T.J."/>
            <person name="Tang H."/>
            <person name="Lucas S.M."/>
            <person name="Robertson H.M."/>
            <person name="Bork P."/>
            <person name="Koonin E.V."/>
            <person name="Zdobnov E.M."/>
            <person name="Grigoriev I.V."/>
            <person name="Lynch M."/>
            <person name="Boore J.L."/>
        </authorList>
    </citation>
    <scope>NUCLEOTIDE SEQUENCE [LARGE SCALE GENOMIC DNA]</scope>
</reference>
<organism evidence="1 2">
    <name type="scientific">Daphnia pulex</name>
    <name type="common">Water flea</name>
    <dbReference type="NCBI Taxonomy" id="6669"/>
    <lineage>
        <taxon>Eukaryota</taxon>
        <taxon>Metazoa</taxon>
        <taxon>Ecdysozoa</taxon>
        <taxon>Arthropoda</taxon>
        <taxon>Crustacea</taxon>
        <taxon>Branchiopoda</taxon>
        <taxon>Diplostraca</taxon>
        <taxon>Cladocera</taxon>
        <taxon>Anomopoda</taxon>
        <taxon>Daphniidae</taxon>
        <taxon>Daphnia</taxon>
    </lineage>
</organism>
<dbReference type="AlphaFoldDB" id="E9HKY0"/>
<dbReference type="EMBL" id="GL732673">
    <property type="protein sequence ID" value="EFX67612.1"/>
    <property type="molecule type" value="Genomic_DNA"/>
</dbReference>
<sequence length="177" mass="20097">MNNLHFNALLLSTTEHKTQSLVNKRRDSGKDVIGAQTAIDKHLVDTKEPPTSKPIVTQADLDEKIMDFIVSDMNALRKVETEGFLGLMGGLVEELKVKVMITDSGSNFLKAFKVFGGNELTEDQDDLQNYDDEDCENDDDVVYIDLDQIFQEHALEQIIVENEDEDSEMENECRERI</sequence>